<dbReference type="EMBL" id="CM043798">
    <property type="protein sequence ID" value="KAI4814456.1"/>
    <property type="molecule type" value="Genomic_DNA"/>
</dbReference>
<proteinExistence type="predicted"/>
<comment type="caution">
    <text evidence="1">The sequence shown here is derived from an EMBL/GenBank/DDBJ whole genome shotgun (WGS) entry which is preliminary data.</text>
</comment>
<reference evidence="1" key="1">
    <citation type="submission" date="2022-05" db="EMBL/GenBank/DDBJ databases">
        <title>Chromosome-level genome of Chaenocephalus aceratus.</title>
        <authorList>
            <person name="Park H."/>
        </authorList>
    </citation>
    <scope>NUCLEOTIDE SEQUENCE</scope>
    <source>
        <strain evidence="1">KU_202001</strain>
    </source>
</reference>
<evidence type="ECO:0000313" key="2">
    <source>
        <dbReference type="Proteomes" id="UP001057452"/>
    </source>
</evidence>
<accession>A0ACB9WM40</accession>
<sequence length="180" mass="20342">MQQLLQQAVPNSKCFERCSQKLLEMTIDSGTLLWELAETADSVGCEVSNDDNDEGEAGQLAGLETSGLSFPDRNSSRCSSPFPSTKRKRKRAQDTHDENFFATIKTMEDRRAMASKAMHEDQMMLLHKAQETEDRVIAMMERQDERDAVLAQQMEQQKAFQQGFLGVFSELVKSNRPSSL</sequence>
<evidence type="ECO:0000313" key="1">
    <source>
        <dbReference type="EMBL" id="KAI4814456.1"/>
    </source>
</evidence>
<gene>
    <name evidence="1" type="ORF">KUCAC02_003651</name>
</gene>
<organism evidence="1 2">
    <name type="scientific">Chaenocephalus aceratus</name>
    <name type="common">Blackfin icefish</name>
    <name type="synonym">Chaenichthys aceratus</name>
    <dbReference type="NCBI Taxonomy" id="36190"/>
    <lineage>
        <taxon>Eukaryota</taxon>
        <taxon>Metazoa</taxon>
        <taxon>Chordata</taxon>
        <taxon>Craniata</taxon>
        <taxon>Vertebrata</taxon>
        <taxon>Euteleostomi</taxon>
        <taxon>Actinopterygii</taxon>
        <taxon>Neopterygii</taxon>
        <taxon>Teleostei</taxon>
        <taxon>Neoteleostei</taxon>
        <taxon>Acanthomorphata</taxon>
        <taxon>Eupercaria</taxon>
        <taxon>Perciformes</taxon>
        <taxon>Notothenioidei</taxon>
        <taxon>Channichthyidae</taxon>
        <taxon>Chaenocephalus</taxon>
    </lineage>
</organism>
<dbReference type="Proteomes" id="UP001057452">
    <property type="component" value="Chromosome 14"/>
</dbReference>
<name>A0ACB9WM40_CHAAC</name>
<keyword evidence="2" id="KW-1185">Reference proteome</keyword>
<protein>
    <submittedName>
        <fullName evidence="1">Uncharacterized protein</fullName>
    </submittedName>
</protein>